<dbReference type="GO" id="GO:0015074">
    <property type="term" value="P:DNA integration"/>
    <property type="evidence" value="ECO:0007669"/>
    <property type="project" value="InterPro"/>
</dbReference>
<dbReference type="Gene3D" id="1.10.443.10">
    <property type="entry name" value="Intergrase catalytic core"/>
    <property type="match status" value="1"/>
</dbReference>
<comment type="caution">
    <text evidence="2">The sequence shown here is derived from an EMBL/GenBank/DDBJ whole genome shotgun (WGS) entry which is preliminary data.</text>
</comment>
<evidence type="ECO:0000313" key="2">
    <source>
        <dbReference type="EMBL" id="KAF4651358.1"/>
    </source>
</evidence>
<dbReference type="OrthoDB" id="414283at2759"/>
<evidence type="ECO:0000313" key="3">
    <source>
        <dbReference type="Proteomes" id="UP000591131"/>
    </source>
</evidence>
<reference evidence="2 3" key="1">
    <citation type="submission" date="2020-04" db="EMBL/GenBank/DDBJ databases">
        <title>Perkinsus chesapeaki whole genome sequence.</title>
        <authorList>
            <person name="Bogema D.R."/>
        </authorList>
    </citation>
    <scope>NUCLEOTIDE SEQUENCE [LARGE SCALE GENOMIC DNA]</scope>
    <source>
        <strain evidence="2">ATCC PRA-425</strain>
    </source>
</reference>
<organism evidence="2 3">
    <name type="scientific">Perkinsus chesapeaki</name>
    <name type="common">Clam parasite</name>
    <name type="synonym">Perkinsus andrewsi</name>
    <dbReference type="NCBI Taxonomy" id="330153"/>
    <lineage>
        <taxon>Eukaryota</taxon>
        <taxon>Sar</taxon>
        <taxon>Alveolata</taxon>
        <taxon>Perkinsozoa</taxon>
        <taxon>Perkinsea</taxon>
        <taxon>Perkinsida</taxon>
        <taxon>Perkinsidae</taxon>
        <taxon>Perkinsus</taxon>
    </lineage>
</organism>
<dbReference type="EMBL" id="JAAPAO010001076">
    <property type="protein sequence ID" value="KAF4651358.1"/>
    <property type="molecule type" value="Genomic_DNA"/>
</dbReference>
<protein>
    <recommendedName>
        <fullName evidence="4">Tyr recombinase domain-containing protein</fullName>
    </recommendedName>
</protein>
<dbReference type="InterPro" id="IPR052925">
    <property type="entry name" value="Phage_Integrase-like_Recomb"/>
</dbReference>
<keyword evidence="3" id="KW-1185">Reference proteome</keyword>
<dbReference type="PANTHER" id="PTHR34605:SF3">
    <property type="entry name" value="P CELL-TYPE AGGLUTINATION PROTEIN MAP4-LIKE-RELATED"/>
    <property type="match status" value="1"/>
</dbReference>
<evidence type="ECO:0008006" key="4">
    <source>
        <dbReference type="Google" id="ProtNLM"/>
    </source>
</evidence>
<dbReference type="GO" id="GO:0006310">
    <property type="term" value="P:DNA recombination"/>
    <property type="evidence" value="ECO:0007669"/>
    <property type="project" value="UniProtKB-KW"/>
</dbReference>
<dbReference type="SUPFAM" id="SSF56349">
    <property type="entry name" value="DNA breaking-rejoining enzymes"/>
    <property type="match status" value="1"/>
</dbReference>
<gene>
    <name evidence="2" type="ORF">FOL47_000456</name>
</gene>
<dbReference type="PANTHER" id="PTHR34605">
    <property type="entry name" value="PHAGE_INTEGRASE DOMAIN-CONTAINING PROTEIN"/>
    <property type="match status" value="1"/>
</dbReference>
<dbReference type="InterPro" id="IPR011010">
    <property type="entry name" value="DNA_brk_join_enz"/>
</dbReference>
<sequence length="518" mass="57699">MSNKRRRGNAALLKCIVNESGGEKVQEAVESLREKIYAESTKKSNCSRVRKYEEVMAGDGVNKQAFPIDREKLECFAAVLCASGYKSVNQYLDAVVAENEARGYELTNADKSMVRKWKRACTRGQGQPEGRDPLTIDLLLELHRSAIGTNARSRAALYTIGCWFLLRGEEAVELEMRDIQSLDAESGLGQVEKTAAEVVKVTVRESKTDQRGEGAIRVHGCICANGEVGRTLCPVHLLKNVVTLRKREGVVGTDKLFRDEDGVAWYTDRLRYRLLKDLRRAGVTQVDKFGLHSMRVGGTQWMLRAGVERHRVQRFGRWSSEAISLYARDVCDRIIQDSQEYSGRMQQYGHGPLAIGQTVQGTLSEGNSVKDMTESGTRKEKAVDHYWLIRPEDADPQGWFIDPEVTQGYITLVVFPQRAITMGSLLNSSLLTSDQRPLVADQTQVIFTQHEEGLPSDGGVLVSSVIRSVDTGHAGLIWRWPIAEEVTDKPCLTMERSNVVTTLVWSPVLPSPEGGNAK</sequence>
<keyword evidence="1" id="KW-0233">DNA recombination</keyword>
<dbReference type="InterPro" id="IPR013762">
    <property type="entry name" value="Integrase-like_cat_sf"/>
</dbReference>
<dbReference type="Proteomes" id="UP000591131">
    <property type="component" value="Unassembled WGS sequence"/>
</dbReference>
<proteinExistence type="predicted"/>
<name>A0A7J6KVV9_PERCH</name>
<dbReference type="AlphaFoldDB" id="A0A7J6KVV9"/>
<evidence type="ECO:0000256" key="1">
    <source>
        <dbReference type="ARBA" id="ARBA00023172"/>
    </source>
</evidence>
<dbReference type="GO" id="GO:0003677">
    <property type="term" value="F:DNA binding"/>
    <property type="evidence" value="ECO:0007669"/>
    <property type="project" value="InterPro"/>
</dbReference>
<accession>A0A7J6KVV9</accession>